<dbReference type="PANTHER" id="PTHR35981">
    <property type="entry name" value="ION TRANSPORT PEPTIDE, ISOFORM C"/>
    <property type="match status" value="1"/>
</dbReference>
<evidence type="ECO:0000313" key="5">
    <source>
        <dbReference type="Proteomes" id="UP000759131"/>
    </source>
</evidence>
<keyword evidence="3" id="KW-1133">Transmembrane helix</keyword>
<organism evidence="4">
    <name type="scientific">Medioppia subpectinata</name>
    <dbReference type="NCBI Taxonomy" id="1979941"/>
    <lineage>
        <taxon>Eukaryota</taxon>
        <taxon>Metazoa</taxon>
        <taxon>Ecdysozoa</taxon>
        <taxon>Arthropoda</taxon>
        <taxon>Chelicerata</taxon>
        <taxon>Arachnida</taxon>
        <taxon>Acari</taxon>
        <taxon>Acariformes</taxon>
        <taxon>Sarcoptiformes</taxon>
        <taxon>Oribatida</taxon>
        <taxon>Brachypylina</taxon>
        <taxon>Oppioidea</taxon>
        <taxon>Oppiidae</taxon>
        <taxon>Medioppia</taxon>
    </lineage>
</organism>
<evidence type="ECO:0000256" key="1">
    <source>
        <dbReference type="ARBA" id="ARBA00003845"/>
    </source>
</evidence>
<name>A0A7R9KTF9_9ACAR</name>
<dbReference type="EMBL" id="CAJPIZ010004961">
    <property type="protein sequence ID" value="CAG2108125.1"/>
    <property type="molecule type" value="Genomic_DNA"/>
</dbReference>
<keyword evidence="3" id="KW-0812">Transmembrane</keyword>
<keyword evidence="5" id="KW-1185">Reference proteome</keyword>
<evidence type="ECO:0000256" key="3">
    <source>
        <dbReference type="SAM" id="Phobius"/>
    </source>
</evidence>
<proteinExistence type="inferred from homology"/>
<protein>
    <recommendedName>
        <fullName evidence="6">Ion transport peptide</fullName>
    </recommendedName>
</protein>
<keyword evidence="3" id="KW-0472">Membrane</keyword>
<dbReference type="GO" id="GO:0007623">
    <property type="term" value="P:circadian rhythm"/>
    <property type="evidence" value="ECO:0007669"/>
    <property type="project" value="TreeGrafter"/>
</dbReference>
<dbReference type="PANTHER" id="PTHR35981:SF2">
    <property type="entry name" value="ION TRANSPORT PEPTIDE, ISOFORM C"/>
    <property type="match status" value="1"/>
</dbReference>
<feature type="transmembrane region" description="Helical" evidence="3">
    <location>
        <begin position="12"/>
        <end position="30"/>
    </location>
</feature>
<evidence type="ECO:0000313" key="4">
    <source>
        <dbReference type="EMBL" id="CAD7627695.1"/>
    </source>
</evidence>
<accession>A0A7R9KTF9</accession>
<dbReference type="InterPro" id="IPR035957">
    <property type="entry name" value="Crust_neurohorm_sf"/>
</dbReference>
<dbReference type="EMBL" id="OC859536">
    <property type="protein sequence ID" value="CAD7627695.1"/>
    <property type="molecule type" value="Genomic_DNA"/>
</dbReference>
<sequence>MYSKKIPDVILSTKLVTISIIALVLIIMVSSSDCRDLHKRTFAGLGCLGVYDKAKFARLDRVCEECYQLYREPDLHSSCRILI</sequence>
<dbReference type="OrthoDB" id="6365952at2759"/>
<dbReference type="InterPro" id="IPR031098">
    <property type="entry name" value="Crust_neurohorm"/>
</dbReference>
<gene>
    <name evidence="4" type="ORF">OSB1V03_LOCUS8120</name>
</gene>
<dbReference type="AlphaFoldDB" id="A0A7R9KTF9"/>
<dbReference type="Proteomes" id="UP000759131">
    <property type="component" value="Unassembled WGS sequence"/>
</dbReference>
<comment type="function">
    <text evidence="1">May increase the toxicity of alpha-latrotoxin and/or other venom components. Is non-toxic to mice and to the cockroach Periplaneta americana.</text>
</comment>
<comment type="similarity">
    <text evidence="2">Belongs to the arthropod CHH/MIH/GIH/VIH hormone family.</text>
</comment>
<evidence type="ECO:0000256" key="2">
    <source>
        <dbReference type="ARBA" id="ARBA00005447"/>
    </source>
</evidence>
<feature type="non-terminal residue" evidence="4">
    <location>
        <position position="83"/>
    </location>
</feature>
<evidence type="ECO:0008006" key="6">
    <source>
        <dbReference type="Google" id="ProtNLM"/>
    </source>
</evidence>
<dbReference type="Pfam" id="PF01147">
    <property type="entry name" value="Crust_neurohorm"/>
    <property type="match status" value="1"/>
</dbReference>
<dbReference type="Gene3D" id="1.10.2010.10">
    <property type="entry name" value="Crustacean CHH/MIH/GIH neurohormone"/>
    <property type="match status" value="1"/>
</dbReference>
<dbReference type="SUPFAM" id="SSF81778">
    <property type="entry name" value="Crustacean CHH/MIH/GIH neurohormone"/>
    <property type="match status" value="1"/>
</dbReference>
<reference evidence="4" key="1">
    <citation type="submission" date="2020-11" db="EMBL/GenBank/DDBJ databases">
        <authorList>
            <person name="Tran Van P."/>
        </authorList>
    </citation>
    <scope>NUCLEOTIDE SEQUENCE</scope>
</reference>